<sequence length="114" mass="13179">MEIAKIHETERPPSVLLRDDLFQAFHAENPEISPNERKFCLGVADVLEYDESSEKGFIELENKNTSDSQYTCSQTWRFPSLLPFDSAVELEEFSQEFNDYLLLDESDLNPGSQR</sequence>
<accession>A0ABN8MD11</accession>
<organism evidence="1 2">
    <name type="scientific">Porites evermanni</name>
    <dbReference type="NCBI Taxonomy" id="104178"/>
    <lineage>
        <taxon>Eukaryota</taxon>
        <taxon>Metazoa</taxon>
        <taxon>Cnidaria</taxon>
        <taxon>Anthozoa</taxon>
        <taxon>Hexacorallia</taxon>
        <taxon>Scleractinia</taxon>
        <taxon>Fungiina</taxon>
        <taxon>Poritidae</taxon>
        <taxon>Porites</taxon>
    </lineage>
</organism>
<dbReference type="EMBL" id="CALNXI010000446">
    <property type="protein sequence ID" value="CAH3027311.1"/>
    <property type="molecule type" value="Genomic_DNA"/>
</dbReference>
<keyword evidence="2" id="KW-1185">Reference proteome</keyword>
<gene>
    <name evidence="1" type="ORF">PEVE_00031268</name>
</gene>
<evidence type="ECO:0000313" key="2">
    <source>
        <dbReference type="Proteomes" id="UP001159427"/>
    </source>
</evidence>
<protein>
    <submittedName>
        <fullName evidence="1">Uncharacterized protein</fullName>
    </submittedName>
</protein>
<proteinExistence type="predicted"/>
<dbReference type="Proteomes" id="UP001159427">
    <property type="component" value="Unassembled WGS sequence"/>
</dbReference>
<evidence type="ECO:0000313" key="1">
    <source>
        <dbReference type="EMBL" id="CAH3027311.1"/>
    </source>
</evidence>
<reference evidence="1 2" key="1">
    <citation type="submission" date="2022-05" db="EMBL/GenBank/DDBJ databases">
        <authorList>
            <consortium name="Genoscope - CEA"/>
            <person name="William W."/>
        </authorList>
    </citation>
    <scope>NUCLEOTIDE SEQUENCE [LARGE SCALE GENOMIC DNA]</scope>
</reference>
<comment type="caution">
    <text evidence="1">The sequence shown here is derived from an EMBL/GenBank/DDBJ whole genome shotgun (WGS) entry which is preliminary data.</text>
</comment>
<name>A0ABN8MD11_9CNID</name>